<keyword evidence="4" id="KW-0238">DNA-binding</keyword>
<name>A0ABN4TV91_9BURK</name>
<protein>
    <submittedName>
        <fullName evidence="8">GntR family transcriptional regulator</fullName>
    </submittedName>
</protein>
<dbReference type="InterPro" id="IPR000524">
    <property type="entry name" value="Tscrpt_reg_HTH_GntR"/>
</dbReference>
<accession>A0ABN4TV91</accession>
<dbReference type="Proteomes" id="UP000177515">
    <property type="component" value="Chromosome 2"/>
</dbReference>
<keyword evidence="5" id="KW-0804">Transcription</keyword>
<dbReference type="EMBL" id="CP017755">
    <property type="protein sequence ID" value="AOZ09098.1"/>
    <property type="molecule type" value="Genomic_DNA"/>
</dbReference>
<dbReference type="CDD" id="cd07377">
    <property type="entry name" value="WHTH_GntR"/>
    <property type="match status" value="1"/>
</dbReference>
<evidence type="ECO:0000256" key="1">
    <source>
        <dbReference type="ARBA" id="ARBA00005384"/>
    </source>
</evidence>
<evidence type="ECO:0000313" key="9">
    <source>
        <dbReference type="Proteomes" id="UP000177515"/>
    </source>
</evidence>
<feature type="region of interest" description="Disordered" evidence="6">
    <location>
        <begin position="1"/>
        <end position="21"/>
    </location>
</feature>
<dbReference type="SUPFAM" id="SSF53383">
    <property type="entry name" value="PLP-dependent transferases"/>
    <property type="match status" value="1"/>
</dbReference>
<dbReference type="PRINTS" id="PR00035">
    <property type="entry name" value="HTHGNTR"/>
</dbReference>
<sequence length="488" mass="53206">MTSPLSRRTRGVSSVDLATDGPHPGEVKQAWVYRQIRDGILGGALPAGARLPSTRSLAERWQLARMTVEAAYDQLRGEGYLVSAVGSGTYVSTTLPDRFVTAAAACPPARSGTAAPAPASAAEAPRAAPFGARLADAALFPLDEWRRLLAGCARRITPAQLSADEPLGAWPLREQIAHYLGTARGIACDAGQVIVLSGIRHALDLSARLLLSAGDQVLIEDPAYMNAEPIFRQYAARVVPLPVDQDGFAPAAARRYRRARLAYVTPAHQSPLGMAMPAARRMALLDWAGQNDCWILEDDYDSEFNYERLPLPALKSLDEGDRVIHCGSFNKTLFAALRIGYAVLPRRLVPAFSELRRITGRSNSVIEQLALAEFLRSGAFARHLRRARAAYQQRRDRVLQCLREAVGEAALRVSGEQAGFHFVWWLPPGLDEAAVLAAARAHGLRLESLSALCHRVSLPPGVLVGFSAWQDEEVVRLGEMLHGLLRRR</sequence>
<evidence type="ECO:0000256" key="2">
    <source>
        <dbReference type="ARBA" id="ARBA00022898"/>
    </source>
</evidence>
<dbReference type="PANTHER" id="PTHR46577:SF1">
    <property type="entry name" value="HTH-TYPE TRANSCRIPTIONAL REGULATORY PROTEIN GABR"/>
    <property type="match status" value="1"/>
</dbReference>
<dbReference type="InterPro" id="IPR036390">
    <property type="entry name" value="WH_DNA-bd_sf"/>
</dbReference>
<dbReference type="Pfam" id="PF00392">
    <property type="entry name" value="GntR"/>
    <property type="match status" value="1"/>
</dbReference>
<keyword evidence="9" id="KW-1185">Reference proteome</keyword>
<feature type="domain" description="HTH gntR-type" evidence="7">
    <location>
        <begin position="26"/>
        <end position="94"/>
    </location>
</feature>
<dbReference type="CDD" id="cd00609">
    <property type="entry name" value="AAT_like"/>
    <property type="match status" value="1"/>
</dbReference>
<evidence type="ECO:0000256" key="3">
    <source>
        <dbReference type="ARBA" id="ARBA00023015"/>
    </source>
</evidence>
<dbReference type="InterPro" id="IPR036388">
    <property type="entry name" value="WH-like_DNA-bd_sf"/>
</dbReference>
<dbReference type="SUPFAM" id="SSF46785">
    <property type="entry name" value="Winged helix' DNA-binding domain"/>
    <property type="match status" value="1"/>
</dbReference>
<organism evidence="8 9">
    <name type="scientific">Cupriavidus malaysiensis</name>
    <dbReference type="NCBI Taxonomy" id="367825"/>
    <lineage>
        <taxon>Bacteria</taxon>
        <taxon>Pseudomonadati</taxon>
        <taxon>Pseudomonadota</taxon>
        <taxon>Betaproteobacteria</taxon>
        <taxon>Burkholderiales</taxon>
        <taxon>Burkholderiaceae</taxon>
        <taxon>Cupriavidus</taxon>
    </lineage>
</organism>
<dbReference type="PROSITE" id="PS50949">
    <property type="entry name" value="HTH_GNTR"/>
    <property type="match status" value="1"/>
</dbReference>
<evidence type="ECO:0000256" key="6">
    <source>
        <dbReference type="SAM" id="MobiDB-lite"/>
    </source>
</evidence>
<dbReference type="InterPro" id="IPR015424">
    <property type="entry name" value="PyrdxlP-dep_Trfase"/>
</dbReference>
<evidence type="ECO:0000313" key="8">
    <source>
        <dbReference type="EMBL" id="AOZ09098.1"/>
    </source>
</evidence>
<comment type="similarity">
    <text evidence="1">In the C-terminal section; belongs to the class-I pyridoxal-phosphate-dependent aminotransferase family.</text>
</comment>
<dbReference type="Gene3D" id="1.10.10.10">
    <property type="entry name" value="Winged helix-like DNA-binding domain superfamily/Winged helix DNA-binding domain"/>
    <property type="match status" value="1"/>
</dbReference>
<dbReference type="InterPro" id="IPR004839">
    <property type="entry name" value="Aminotransferase_I/II_large"/>
</dbReference>
<evidence type="ECO:0000256" key="5">
    <source>
        <dbReference type="ARBA" id="ARBA00023163"/>
    </source>
</evidence>
<dbReference type="InterPro" id="IPR051446">
    <property type="entry name" value="HTH_trans_reg/aminotransferase"/>
</dbReference>
<evidence type="ECO:0000256" key="4">
    <source>
        <dbReference type="ARBA" id="ARBA00023125"/>
    </source>
</evidence>
<evidence type="ECO:0000259" key="7">
    <source>
        <dbReference type="PROSITE" id="PS50949"/>
    </source>
</evidence>
<keyword evidence="3" id="KW-0805">Transcription regulation</keyword>
<gene>
    <name evidence="8" type="ORF">BKK80_25030</name>
</gene>
<proteinExistence type="inferred from homology"/>
<dbReference type="SMART" id="SM00345">
    <property type="entry name" value="HTH_GNTR"/>
    <property type="match status" value="1"/>
</dbReference>
<keyword evidence="2" id="KW-0663">Pyridoxal phosphate</keyword>
<dbReference type="Gene3D" id="3.40.640.10">
    <property type="entry name" value="Type I PLP-dependent aspartate aminotransferase-like (Major domain)"/>
    <property type="match status" value="1"/>
</dbReference>
<reference evidence="8 9" key="1">
    <citation type="submission" date="2016-10" db="EMBL/GenBank/DDBJ databases">
        <title>Complete genome sequences of three Cupriavidus strains isolated from various Malaysian environments.</title>
        <authorList>
            <person name="Abdullah A.A.-A."/>
            <person name="Shafie N.A.H."/>
            <person name="Lau N.S."/>
        </authorList>
    </citation>
    <scope>NUCLEOTIDE SEQUENCE [LARGE SCALE GENOMIC DNA]</scope>
    <source>
        <strain evidence="8 9">USMAA1020</strain>
    </source>
</reference>
<dbReference type="InterPro" id="IPR015421">
    <property type="entry name" value="PyrdxlP-dep_Trfase_major"/>
</dbReference>
<dbReference type="PANTHER" id="PTHR46577">
    <property type="entry name" value="HTH-TYPE TRANSCRIPTIONAL REGULATORY PROTEIN GABR"/>
    <property type="match status" value="1"/>
</dbReference>
<dbReference type="Pfam" id="PF00155">
    <property type="entry name" value="Aminotran_1_2"/>
    <property type="match status" value="1"/>
</dbReference>